<gene>
    <name evidence="1" type="ORF">ATN84_12940</name>
</gene>
<dbReference type="EMBL" id="LNTU01000023">
    <property type="protein sequence ID" value="KXF76906.1"/>
    <property type="molecule type" value="Genomic_DNA"/>
</dbReference>
<evidence type="ECO:0000313" key="2">
    <source>
        <dbReference type="Proteomes" id="UP000070107"/>
    </source>
</evidence>
<dbReference type="Proteomes" id="UP000070107">
    <property type="component" value="Unassembled WGS sequence"/>
</dbReference>
<protein>
    <submittedName>
        <fullName evidence="1">Uncharacterized protein</fullName>
    </submittedName>
</protein>
<evidence type="ECO:0000313" key="1">
    <source>
        <dbReference type="EMBL" id="KXF76906.1"/>
    </source>
</evidence>
<keyword evidence="2" id="KW-1185">Reference proteome</keyword>
<comment type="caution">
    <text evidence="1">The sequence shown here is derived from an EMBL/GenBank/DDBJ whole genome shotgun (WGS) entry which is preliminary data.</text>
</comment>
<dbReference type="AlphaFoldDB" id="A0A135HUN3"/>
<reference evidence="1 2" key="1">
    <citation type="submission" date="2015-11" db="EMBL/GenBank/DDBJ databases">
        <title>Draft genome sequence of Paramesorhizobium deserti A-3-E, a strain highly resistant to diverse beta-lactam antibiotics.</title>
        <authorList>
            <person name="Lv R."/>
            <person name="Yang X."/>
            <person name="Fang N."/>
            <person name="Guo J."/>
            <person name="Luo X."/>
            <person name="Peng F."/>
            <person name="Yang R."/>
            <person name="Cui Y."/>
            <person name="Fang C."/>
            <person name="Song Y."/>
        </authorList>
    </citation>
    <scope>NUCLEOTIDE SEQUENCE [LARGE SCALE GENOMIC DNA]</scope>
    <source>
        <strain evidence="1 2">A-3-E</strain>
    </source>
</reference>
<proteinExistence type="predicted"/>
<name>A0A135HUN3_9HYPH</name>
<accession>A0A135HUN3</accession>
<sequence>MVSPVSALVSCAFAPLVSINARMLLAAIVFFISAPNGSAAKCFAPKVHDKPQADLDGQIAGEQAPPLGHPGMRQHFFRVTATDDRA</sequence>
<organism evidence="1 2">
    <name type="scientific">Paramesorhizobium deserti</name>
    <dbReference type="NCBI Taxonomy" id="1494590"/>
    <lineage>
        <taxon>Bacteria</taxon>
        <taxon>Pseudomonadati</taxon>
        <taxon>Pseudomonadota</taxon>
        <taxon>Alphaproteobacteria</taxon>
        <taxon>Hyphomicrobiales</taxon>
        <taxon>Phyllobacteriaceae</taxon>
        <taxon>Paramesorhizobium</taxon>
    </lineage>
</organism>